<keyword evidence="1" id="KW-0067">ATP-binding</keyword>
<evidence type="ECO:0000313" key="1">
    <source>
        <dbReference type="EMBL" id="KAK3715226.1"/>
    </source>
</evidence>
<name>A0ACC3NE49_9PEZI</name>
<dbReference type="EC" id="3.6.4.12" evidence="1"/>
<dbReference type="EMBL" id="JAUTXU010000050">
    <property type="protein sequence ID" value="KAK3715226.1"/>
    <property type="molecule type" value="Genomic_DNA"/>
</dbReference>
<proteinExistence type="predicted"/>
<evidence type="ECO:0000313" key="2">
    <source>
        <dbReference type="Proteomes" id="UP001281147"/>
    </source>
</evidence>
<reference evidence="1" key="1">
    <citation type="submission" date="2023-07" db="EMBL/GenBank/DDBJ databases">
        <title>Black Yeasts Isolated from many extreme environments.</title>
        <authorList>
            <person name="Coleine C."/>
            <person name="Stajich J.E."/>
            <person name="Selbmann L."/>
        </authorList>
    </citation>
    <scope>NUCLEOTIDE SEQUENCE</scope>
    <source>
        <strain evidence="1">CCFEE 5714</strain>
    </source>
</reference>
<protein>
    <submittedName>
        <fullName evidence="1">DNA helicase</fullName>
        <ecNumber evidence="1">3.6.4.12</ecNumber>
    </submittedName>
</protein>
<keyword evidence="1" id="KW-0547">Nucleotide-binding</keyword>
<keyword evidence="1" id="KW-0378">Hydrolase</keyword>
<organism evidence="1 2">
    <name type="scientific">Vermiconidia calcicola</name>
    <dbReference type="NCBI Taxonomy" id="1690605"/>
    <lineage>
        <taxon>Eukaryota</taxon>
        <taxon>Fungi</taxon>
        <taxon>Dikarya</taxon>
        <taxon>Ascomycota</taxon>
        <taxon>Pezizomycotina</taxon>
        <taxon>Dothideomycetes</taxon>
        <taxon>Dothideomycetidae</taxon>
        <taxon>Mycosphaerellales</taxon>
        <taxon>Extremaceae</taxon>
        <taxon>Vermiconidia</taxon>
    </lineage>
</organism>
<gene>
    <name evidence="1" type="primary">PIF1</name>
    <name evidence="1" type="ORF">LTR37_007193</name>
</gene>
<dbReference type="Proteomes" id="UP001281147">
    <property type="component" value="Unassembled WGS sequence"/>
</dbReference>
<accession>A0ACC3NE49</accession>
<comment type="caution">
    <text evidence="1">The sequence shown here is derived from an EMBL/GenBank/DDBJ whole genome shotgun (WGS) entry which is preliminary data.</text>
</comment>
<sequence>MGRHAKDVPTFDNVDRAIAKLKPRKRGVWQEEARARGWCFEEYVIARIKANIEHRDGKRGNCGDAARVEEASWEHGLPARIDEHREELVPTASGGLAIAAAEEASPEAAGCAVSQDVGLHDIQTQQLEEELARRKDKRKRRESLEEDRRGSHSALEHRPKIRKQGGAVCDIQPWYEPPPSGGAASRANPSFTATASFMTAHEARATSEASFDSTAWDTAEEAPSASATAPSPTALEDSIPVIASQDWRDFLDSSQANAGTAYFARRPDDAPCSTYKQEQQDSTDRRRFDVNNVPSGATKVWCIRKGLVPGFHFTLPYLPSPDETRHEYWYQAFDFNDSSMRDVLQEAVDYMNHRPEDCKPTYGMCYVDCTQLSDRTKRTGHKGPPMAQETDKGPSMAAEIQPTEVDWVTCKTETTALSVPPDLPAHDDADMQWCIEHYSLCDEQIGVLELAARGHNLFYTGAAGTGKSQVLRAMVKYLQLKRVTAMSWPQQE</sequence>
<keyword evidence="2" id="KW-1185">Reference proteome</keyword>
<keyword evidence="1" id="KW-0347">Helicase</keyword>